<dbReference type="FunFam" id="3.30.300.30:FF:000008">
    <property type="entry name" value="2,3-dihydroxybenzoate-AMP ligase"/>
    <property type="match status" value="1"/>
</dbReference>
<dbReference type="PROSITE" id="PS00455">
    <property type="entry name" value="AMP_BINDING"/>
    <property type="match status" value="1"/>
</dbReference>
<sequence>MLSTMQNGQFSLADLLQYTRRVHADVQVTTWTEGEPRRTTYREVGRDAARLAHALRGLGVTGDQRVATFMWNNAEHLTAYFAVPAMGAVLHTLNVRLFPGQLIYTVNHAEDHVVLVDGSLVPHLAELLPRMTTVRHVVVVNGDPSTLQAPATVEVHGYDDLLAGQPDDFPWPDIDERQAAAMCYTSGTTGDPKGVVYSHRSIWLHSLQDCMTNSTCLYQGDRSLVLVPMFHVLAWGLPHSSAVIGGSLILPDRFLQSADIARMLASERPTLACGVPTIWQAVLRYLESAPQDISHLREIVVGGSACPPALFKAYEERHGIPLLHSWGMTETSPLGTVARPPAGADPEQAWAYRLSQGRFPAPVRARLLDDAGRELPWDDESVGEVELRGPWVAGGYYGGVDPDQFHDGWLRTGDVGRISPDGYLTLTDRTKDVIKSGGEWISSIDLENQVMAHPAVAEAASIGVPDERWGERPLVAVVLHAGHHATPAELRAFLSERVPRWQLPERWTFVVALPKTSVGKADKKRLRELYANDALDLHHLDPPSK</sequence>
<comment type="caution">
    <text evidence="5">The sequence shown here is derived from an EMBL/GenBank/DDBJ whole genome shotgun (WGS) entry which is preliminary data.</text>
</comment>
<reference evidence="5 6" key="1">
    <citation type="submission" date="2019-03" db="EMBL/GenBank/DDBJ databases">
        <title>Comparative genomic analyses of the sweetpotato soil rot pathogen, Streptomyces ipomoeae.</title>
        <authorList>
            <person name="Ruschel Soares N."/>
            <person name="Badger J.H."/>
            <person name="Huguet-Tapia J.C."/>
            <person name="Clark C.A."/>
            <person name="Pettis G.S."/>
        </authorList>
    </citation>
    <scope>NUCLEOTIDE SEQUENCE [LARGE SCALE GENOMIC DNA]</scope>
    <source>
        <strain evidence="5 6">88-35</strain>
    </source>
</reference>
<dbReference type="Pfam" id="PF00501">
    <property type="entry name" value="AMP-binding"/>
    <property type="match status" value="1"/>
</dbReference>
<gene>
    <name evidence="5" type="ORF">Sipo8835_10250</name>
</gene>
<feature type="domain" description="AMP-binding enzyme C-terminal" evidence="4">
    <location>
        <begin position="446"/>
        <end position="520"/>
    </location>
</feature>
<evidence type="ECO:0000259" key="4">
    <source>
        <dbReference type="Pfam" id="PF13193"/>
    </source>
</evidence>
<dbReference type="InterPro" id="IPR045851">
    <property type="entry name" value="AMP-bd_C_sf"/>
</dbReference>
<evidence type="ECO:0000256" key="1">
    <source>
        <dbReference type="ARBA" id="ARBA00006432"/>
    </source>
</evidence>
<dbReference type="CDD" id="cd12119">
    <property type="entry name" value="ttLC_FACS_AlkK_like"/>
    <property type="match status" value="1"/>
</dbReference>
<dbReference type="PANTHER" id="PTHR43767:SF11">
    <property type="entry name" value="MEDIUM-CHAIN-FATTY-ACID--COA LIGASE"/>
    <property type="match status" value="1"/>
</dbReference>
<dbReference type="Gene3D" id="3.40.50.12780">
    <property type="entry name" value="N-terminal domain of ligase-like"/>
    <property type="match status" value="1"/>
</dbReference>
<proteinExistence type="inferred from homology"/>
<dbReference type="InterPro" id="IPR025110">
    <property type="entry name" value="AMP-bd_C"/>
</dbReference>
<dbReference type="Proteomes" id="UP000318720">
    <property type="component" value="Unassembled WGS sequence"/>
</dbReference>
<dbReference type="GO" id="GO:0016877">
    <property type="term" value="F:ligase activity, forming carbon-sulfur bonds"/>
    <property type="evidence" value="ECO:0007669"/>
    <property type="project" value="UniProtKB-ARBA"/>
</dbReference>
<organism evidence="5 6">
    <name type="scientific">Streptomyces ipomoeae</name>
    <dbReference type="NCBI Taxonomy" id="103232"/>
    <lineage>
        <taxon>Bacteria</taxon>
        <taxon>Bacillati</taxon>
        <taxon>Actinomycetota</taxon>
        <taxon>Actinomycetes</taxon>
        <taxon>Kitasatosporales</taxon>
        <taxon>Streptomycetaceae</taxon>
        <taxon>Streptomyces</taxon>
    </lineage>
</organism>
<dbReference type="InterPro" id="IPR042099">
    <property type="entry name" value="ANL_N_sf"/>
</dbReference>
<dbReference type="SUPFAM" id="SSF56801">
    <property type="entry name" value="Acetyl-CoA synthetase-like"/>
    <property type="match status" value="1"/>
</dbReference>
<keyword evidence="2 5" id="KW-0436">Ligase</keyword>
<evidence type="ECO:0000313" key="5">
    <source>
        <dbReference type="EMBL" id="TQE36430.1"/>
    </source>
</evidence>
<dbReference type="NCBIfam" id="NF004837">
    <property type="entry name" value="PRK06187.1"/>
    <property type="match status" value="1"/>
</dbReference>
<dbReference type="AlphaFoldDB" id="A0AAE8W7J9"/>
<feature type="domain" description="AMP-dependent synthetase/ligase" evidence="3">
    <location>
        <begin position="25"/>
        <end position="397"/>
    </location>
</feature>
<dbReference type="Pfam" id="PF13193">
    <property type="entry name" value="AMP-binding_C"/>
    <property type="match status" value="1"/>
</dbReference>
<evidence type="ECO:0000313" key="6">
    <source>
        <dbReference type="Proteomes" id="UP000318720"/>
    </source>
</evidence>
<dbReference type="PANTHER" id="PTHR43767">
    <property type="entry name" value="LONG-CHAIN-FATTY-ACID--COA LIGASE"/>
    <property type="match status" value="1"/>
</dbReference>
<dbReference type="InterPro" id="IPR000873">
    <property type="entry name" value="AMP-dep_synth/lig_dom"/>
</dbReference>
<accession>A0AAE8W7J9</accession>
<comment type="similarity">
    <text evidence="1">Belongs to the ATP-dependent AMP-binding enzyme family.</text>
</comment>
<dbReference type="RefSeq" id="WP_141581669.1">
    <property type="nucleotide sequence ID" value="NZ_SPAZ01000091.1"/>
</dbReference>
<dbReference type="EMBL" id="SPAZ01000091">
    <property type="protein sequence ID" value="TQE36430.1"/>
    <property type="molecule type" value="Genomic_DNA"/>
</dbReference>
<dbReference type="InterPro" id="IPR050237">
    <property type="entry name" value="ATP-dep_AMP-bd_enzyme"/>
</dbReference>
<dbReference type="Gene3D" id="3.30.300.30">
    <property type="match status" value="1"/>
</dbReference>
<name>A0AAE8W7J9_9ACTN</name>
<protein>
    <submittedName>
        <fullName evidence="5">Fatty acid--CoA ligase</fullName>
    </submittedName>
</protein>
<evidence type="ECO:0000259" key="3">
    <source>
        <dbReference type="Pfam" id="PF00501"/>
    </source>
</evidence>
<evidence type="ECO:0000256" key="2">
    <source>
        <dbReference type="ARBA" id="ARBA00022598"/>
    </source>
</evidence>
<dbReference type="InterPro" id="IPR020845">
    <property type="entry name" value="AMP-binding_CS"/>
</dbReference>